<evidence type="ECO:0000256" key="1">
    <source>
        <dbReference type="ARBA" id="ARBA00022723"/>
    </source>
</evidence>
<keyword evidence="2" id="KW-0863">Zinc-finger</keyword>
<evidence type="ECO:0000259" key="5">
    <source>
        <dbReference type="Pfam" id="PF01258"/>
    </source>
</evidence>
<dbReference type="EMBL" id="QEPN01000002">
    <property type="protein sequence ID" value="RDE73079.1"/>
    <property type="molecule type" value="Genomic_DNA"/>
</dbReference>
<accession>A0A369YE47</accession>
<protein>
    <submittedName>
        <fullName evidence="6">TraR/DksA family transcriptional regulator</fullName>
    </submittedName>
</protein>
<dbReference type="Pfam" id="PF01258">
    <property type="entry name" value="zf-dskA_traR"/>
    <property type="match status" value="1"/>
</dbReference>
<feature type="domain" description="Zinc finger DksA/TraR C4-type" evidence="5">
    <location>
        <begin position="33"/>
        <end position="64"/>
    </location>
</feature>
<evidence type="ECO:0000313" key="6">
    <source>
        <dbReference type="EMBL" id="RDE73079.1"/>
    </source>
</evidence>
<dbReference type="InterPro" id="IPR000962">
    <property type="entry name" value="Znf_DskA_TraR"/>
</dbReference>
<gene>
    <name evidence="6" type="ORF">DPV93_03050</name>
</gene>
<dbReference type="PANTHER" id="PTHR38777">
    <property type="entry name" value="FELS-2 PROPHAGE PROTEIN"/>
    <property type="match status" value="1"/>
</dbReference>
<reference evidence="6 7" key="1">
    <citation type="submission" date="2018-05" db="EMBL/GenBank/DDBJ databases">
        <title>Draft Genome Sequences for a Diverse set of 7 Haemophilus Species.</title>
        <authorList>
            <person name="Nichols M."/>
            <person name="Topaz N."/>
            <person name="Wang X."/>
            <person name="Wang X."/>
            <person name="Boxrud D."/>
        </authorList>
    </citation>
    <scope>NUCLEOTIDE SEQUENCE [LARGE SCALE GENOMIC DNA]</scope>
    <source>
        <strain evidence="6 7">C2002001239</strain>
    </source>
</reference>
<dbReference type="GO" id="GO:0008270">
    <property type="term" value="F:zinc ion binding"/>
    <property type="evidence" value="ECO:0007669"/>
    <property type="project" value="UniProtKB-KW"/>
</dbReference>
<dbReference type="GO" id="GO:1900378">
    <property type="term" value="P:positive regulation of secondary metabolite biosynthetic process"/>
    <property type="evidence" value="ECO:0007669"/>
    <property type="project" value="TreeGrafter"/>
</dbReference>
<dbReference type="PROSITE" id="PS51128">
    <property type="entry name" value="ZF_DKSA_2"/>
    <property type="match status" value="1"/>
</dbReference>
<dbReference type="RefSeq" id="WP_111402138.1">
    <property type="nucleotide sequence ID" value="NZ_QEPN01000002.1"/>
</dbReference>
<name>A0A369YE47_9PAST</name>
<dbReference type="Gene3D" id="1.20.120.910">
    <property type="entry name" value="DksA, coiled-coil domain"/>
    <property type="match status" value="1"/>
</dbReference>
<keyword evidence="1" id="KW-0479">Metal-binding</keyword>
<evidence type="ECO:0000313" key="7">
    <source>
        <dbReference type="Proteomes" id="UP000253872"/>
    </source>
</evidence>
<comment type="caution">
    <text evidence="6">The sequence shown here is derived from an EMBL/GenBank/DDBJ whole genome shotgun (WGS) entry which is preliminary data.</text>
</comment>
<dbReference type="InterPro" id="IPR012783">
    <property type="entry name" value="Znf_C4_TraR"/>
</dbReference>
<dbReference type="PANTHER" id="PTHR38777:SF1">
    <property type="entry name" value="DNAK SUPPRESSOR PROTEIN"/>
    <property type="match status" value="1"/>
</dbReference>
<feature type="zinc finger region" description="dksA C4-type" evidence="4">
    <location>
        <begin position="35"/>
        <end position="59"/>
    </location>
</feature>
<dbReference type="NCBIfam" id="TIGR02419">
    <property type="entry name" value="C4_traR_proteo"/>
    <property type="match status" value="1"/>
</dbReference>
<evidence type="ECO:0000256" key="4">
    <source>
        <dbReference type="PROSITE-ProRule" id="PRU00510"/>
    </source>
</evidence>
<dbReference type="AlphaFoldDB" id="A0A369YE47"/>
<sequence>MYDQIDRANELAEKEREIMLVKHKQKTTAFSLTRCEDCDEPIPENRRKQVQGCTRCVECQTIFENKQKHYRR</sequence>
<keyword evidence="3" id="KW-0862">Zinc</keyword>
<organism evidence="6 7">
    <name type="scientific">Haemophilus sputorum</name>
    <dbReference type="NCBI Taxonomy" id="1078480"/>
    <lineage>
        <taxon>Bacteria</taxon>
        <taxon>Pseudomonadati</taxon>
        <taxon>Pseudomonadota</taxon>
        <taxon>Gammaproteobacteria</taxon>
        <taxon>Pasteurellales</taxon>
        <taxon>Pasteurellaceae</taxon>
        <taxon>Haemophilus</taxon>
    </lineage>
</organism>
<dbReference type="Proteomes" id="UP000253872">
    <property type="component" value="Unassembled WGS sequence"/>
</dbReference>
<evidence type="ECO:0000256" key="2">
    <source>
        <dbReference type="ARBA" id="ARBA00022771"/>
    </source>
</evidence>
<dbReference type="SUPFAM" id="SSF57716">
    <property type="entry name" value="Glucocorticoid receptor-like (DNA-binding domain)"/>
    <property type="match status" value="1"/>
</dbReference>
<evidence type="ECO:0000256" key="3">
    <source>
        <dbReference type="ARBA" id="ARBA00022833"/>
    </source>
</evidence>
<proteinExistence type="predicted"/>